<protein>
    <recommendedName>
        <fullName evidence="1">PBP domain-containing protein</fullName>
    </recommendedName>
</protein>
<sequence>MFKLSIKPQWQLVRGDARHLLPRVVELLVGIDETGTLVGACERMNLSYRYAWGILQEGHQAFGVPLVDSRRGRGAALTPLGEKLVWADRRIAARLSPVLDSLASELEVELERALSDAQGILRLQASHGFAVELLRDWFARQQIPLDLKYRSSLEALAALNAGACDLAGFHVPLGEFQREALQQYSQWLQPTHRLVLLATRRQGLMVAPGNPKRVRGLADLVRGDVRFVNRQTGSGTRMLLDLLLRKEQLQAQHIEGYDTSEYTHAAVAAFVASGMADAGFGVETPAKRFGLEFLPLASERYFFACSAEFLSSATMTRVLASLRSPELKAAINALAGYDGMQAGTVMTVSEAFPERR</sequence>
<dbReference type="InterPro" id="IPR036388">
    <property type="entry name" value="WH-like_DNA-bd_sf"/>
</dbReference>
<dbReference type="Pfam" id="PF12727">
    <property type="entry name" value="PBP_like"/>
    <property type="match status" value="1"/>
</dbReference>
<comment type="caution">
    <text evidence="2">The sequence shown here is derived from an EMBL/GenBank/DDBJ whole genome shotgun (WGS) entry which is preliminary data.</text>
</comment>
<dbReference type="Gene3D" id="3.40.190.10">
    <property type="entry name" value="Periplasmic binding protein-like II"/>
    <property type="match status" value="1"/>
</dbReference>
<dbReference type="AlphaFoldDB" id="I7Z9C0"/>
<accession>I7Z9C0</accession>
<dbReference type="Proteomes" id="UP000003704">
    <property type="component" value="Unassembled WGS sequence"/>
</dbReference>
<proteinExistence type="predicted"/>
<dbReference type="SUPFAM" id="SSF46785">
    <property type="entry name" value="Winged helix' DNA-binding domain"/>
    <property type="match status" value="1"/>
</dbReference>
<dbReference type="SUPFAM" id="SSF53850">
    <property type="entry name" value="Periplasmic binding protein-like II"/>
    <property type="match status" value="1"/>
</dbReference>
<feature type="domain" description="PBP" evidence="1">
    <location>
        <begin position="140"/>
        <end position="322"/>
    </location>
</feature>
<keyword evidence="3" id="KW-1185">Reference proteome</keyword>
<dbReference type="RefSeq" id="WP_007186406.1">
    <property type="nucleotide sequence ID" value="NZ_AKGD01000003.1"/>
</dbReference>
<dbReference type="InterPro" id="IPR024370">
    <property type="entry name" value="PBP_domain"/>
</dbReference>
<name>I7Z9C0_9GAMM</name>
<dbReference type="STRING" id="1172194.WQQ_34670"/>
<organism evidence="2 3">
    <name type="scientific">Hydrocarboniphaga effusa AP103</name>
    <dbReference type="NCBI Taxonomy" id="1172194"/>
    <lineage>
        <taxon>Bacteria</taxon>
        <taxon>Pseudomonadati</taxon>
        <taxon>Pseudomonadota</taxon>
        <taxon>Gammaproteobacteria</taxon>
        <taxon>Nevskiales</taxon>
        <taxon>Nevskiaceae</taxon>
        <taxon>Hydrocarboniphaga</taxon>
    </lineage>
</organism>
<evidence type="ECO:0000313" key="3">
    <source>
        <dbReference type="Proteomes" id="UP000003704"/>
    </source>
</evidence>
<evidence type="ECO:0000313" key="2">
    <source>
        <dbReference type="EMBL" id="EIT68272.1"/>
    </source>
</evidence>
<dbReference type="PATRIC" id="fig|1172194.4.peg.3364"/>
<dbReference type="PANTHER" id="PTHR38431">
    <property type="entry name" value="BLL2305 PROTEIN"/>
    <property type="match status" value="1"/>
</dbReference>
<evidence type="ECO:0000259" key="1">
    <source>
        <dbReference type="Pfam" id="PF12727"/>
    </source>
</evidence>
<dbReference type="PANTHER" id="PTHR38431:SF1">
    <property type="entry name" value="BLL2305 PROTEIN"/>
    <property type="match status" value="1"/>
</dbReference>
<dbReference type="Gene3D" id="1.10.10.10">
    <property type="entry name" value="Winged helix-like DNA-binding domain superfamily/Winged helix DNA-binding domain"/>
    <property type="match status" value="1"/>
</dbReference>
<gene>
    <name evidence="2" type="ORF">WQQ_34670</name>
</gene>
<dbReference type="InterPro" id="IPR036390">
    <property type="entry name" value="WH_DNA-bd_sf"/>
</dbReference>
<dbReference type="OrthoDB" id="9805928at2"/>
<dbReference type="EMBL" id="AKGD01000003">
    <property type="protein sequence ID" value="EIT68272.1"/>
    <property type="molecule type" value="Genomic_DNA"/>
</dbReference>
<reference evidence="2 3" key="1">
    <citation type="journal article" date="2012" name="J. Bacteriol.">
        <title>Genome Sequence of n-Alkane-Degrading Hydrocarboniphaga effusa Strain AP103T (ATCC BAA-332T).</title>
        <authorList>
            <person name="Chang H.K."/>
            <person name="Zylstra G.J."/>
            <person name="Chae J.C."/>
        </authorList>
    </citation>
    <scope>NUCLEOTIDE SEQUENCE [LARGE SCALE GENOMIC DNA]</scope>
    <source>
        <strain evidence="2 3">AP103</strain>
    </source>
</reference>